<dbReference type="RefSeq" id="WP_005863615.1">
    <property type="nucleotide sequence ID" value="NZ_AAYA01000021.1"/>
</dbReference>
<keyword evidence="8" id="KW-1185">Reference proteome</keyword>
<dbReference type="EMBL" id="AAYA01000021">
    <property type="protein sequence ID" value="EBA05921.1"/>
    <property type="molecule type" value="Genomic_DNA"/>
</dbReference>
<evidence type="ECO:0000256" key="6">
    <source>
        <dbReference type="SAM" id="SignalP"/>
    </source>
</evidence>
<evidence type="ECO:0000256" key="2">
    <source>
        <dbReference type="ARBA" id="ARBA00005722"/>
    </source>
</evidence>
<organism evidence="7 8">
    <name type="scientific">Sagittula stellata (strain ATCC 700073 / DSM 11524 / E-37)</name>
    <dbReference type="NCBI Taxonomy" id="388399"/>
    <lineage>
        <taxon>Bacteria</taxon>
        <taxon>Pseudomonadati</taxon>
        <taxon>Pseudomonadota</taxon>
        <taxon>Alphaproteobacteria</taxon>
        <taxon>Rhodobacterales</taxon>
        <taxon>Roseobacteraceae</taxon>
        <taxon>Sagittula</taxon>
    </lineage>
</organism>
<sequence>MTLTYRLSVLALAASALPAAAQERALTFELGLGVQSGPAYEGSDEYVVGPALGASVSTFRLLGLNVDRGDGMGFGFGPSFRYLAERKASDYSRLTGIDDVDAAFELGGRVSYRWPTVEVWGAVRKGVTGHDGVVGDLGSDVIHDYGQGTEVRFGPRLSFANDEYMDTYFAVPTGAALPAYSADGGLYTAGLEFTVRHDFSEAWAVEGALGWNRLVGDAADSPVVQDRDSGSVSVKVIRTFDWRW</sequence>
<feature type="chain" id="PRO_5002655145" evidence="6">
    <location>
        <begin position="22"/>
        <end position="244"/>
    </location>
</feature>
<evidence type="ECO:0000256" key="4">
    <source>
        <dbReference type="ARBA" id="ARBA00023136"/>
    </source>
</evidence>
<dbReference type="eggNOG" id="COG3713">
    <property type="taxonomic scope" value="Bacteria"/>
</dbReference>
<dbReference type="Proteomes" id="UP000005713">
    <property type="component" value="Unassembled WGS sequence"/>
</dbReference>
<reference evidence="7 8" key="1">
    <citation type="submission" date="2006-06" db="EMBL/GenBank/DDBJ databases">
        <authorList>
            <person name="Moran M.A."/>
            <person name="Ferriera S."/>
            <person name="Johnson J."/>
            <person name="Kravitz S."/>
            <person name="Beeson K."/>
            <person name="Sutton G."/>
            <person name="Rogers Y.-H."/>
            <person name="Friedman R."/>
            <person name="Frazier M."/>
            <person name="Venter J.C."/>
        </authorList>
    </citation>
    <scope>NUCLEOTIDE SEQUENCE [LARGE SCALE GENOMIC DNA]</scope>
    <source>
        <strain evidence="7 8">E-37</strain>
    </source>
</reference>
<dbReference type="AlphaFoldDB" id="A3KAD0"/>
<protein>
    <submittedName>
        <fullName evidence="7">MltA-interacting MipA</fullName>
    </submittedName>
</protein>
<evidence type="ECO:0000256" key="1">
    <source>
        <dbReference type="ARBA" id="ARBA00004442"/>
    </source>
</evidence>
<evidence type="ECO:0000313" key="7">
    <source>
        <dbReference type="EMBL" id="EBA05921.1"/>
    </source>
</evidence>
<evidence type="ECO:0000313" key="8">
    <source>
        <dbReference type="Proteomes" id="UP000005713"/>
    </source>
</evidence>
<comment type="similarity">
    <text evidence="2">Belongs to the MipA/OmpV family.</text>
</comment>
<comment type="subcellular location">
    <subcellularLocation>
        <location evidence="1">Cell outer membrane</location>
    </subcellularLocation>
</comment>
<evidence type="ECO:0000256" key="5">
    <source>
        <dbReference type="ARBA" id="ARBA00023237"/>
    </source>
</evidence>
<comment type="caution">
    <text evidence="7">The sequence shown here is derived from an EMBL/GenBank/DDBJ whole genome shotgun (WGS) entry which is preliminary data.</text>
</comment>
<name>A3KAD0_SAGS3</name>
<feature type="signal peptide" evidence="6">
    <location>
        <begin position="1"/>
        <end position="21"/>
    </location>
</feature>
<dbReference type="InterPro" id="IPR010583">
    <property type="entry name" value="MipA"/>
</dbReference>
<dbReference type="OrthoDB" id="5462484at2"/>
<keyword evidence="3 6" id="KW-0732">Signal</keyword>
<dbReference type="GO" id="GO:0009279">
    <property type="term" value="C:cell outer membrane"/>
    <property type="evidence" value="ECO:0007669"/>
    <property type="project" value="UniProtKB-SubCell"/>
</dbReference>
<dbReference type="PANTHER" id="PTHR38776:SF1">
    <property type="entry name" value="MLTA-INTERACTING PROTEIN-RELATED"/>
    <property type="match status" value="1"/>
</dbReference>
<dbReference type="PANTHER" id="PTHR38776">
    <property type="entry name" value="MLTA-INTERACTING PROTEIN-RELATED"/>
    <property type="match status" value="1"/>
</dbReference>
<evidence type="ECO:0000256" key="3">
    <source>
        <dbReference type="ARBA" id="ARBA00022729"/>
    </source>
</evidence>
<accession>A3KAD0</accession>
<gene>
    <name evidence="7" type="ORF">SSE37_15893</name>
</gene>
<keyword evidence="4" id="KW-0472">Membrane</keyword>
<keyword evidence="5" id="KW-0998">Cell outer membrane</keyword>
<dbReference type="Pfam" id="PF06629">
    <property type="entry name" value="MipA"/>
    <property type="match status" value="1"/>
</dbReference>
<proteinExistence type="inferred from homology"/>